<evidence type="ECO:0000313" key="7">
    <source>
        <dbReference type="Proteomes" id="UP000002320"/>
    </source>
</evidence>
<accession>B0VZ52</accession>
<dbReference type="HOGENOM" id="CLU_577788_0_0_1"/>
<dbReference type="PROSITE" id="PS01359">
    <property type="entry name" value="ZF_PHD_1"/>
    <property type="match status" value="1"/>
</dbReference>
<proteinExistence type="predicted"/>
<feature type="compositionally biased region" description="Polar residues" evidence="4">
    <location>
        <begin position="416"/>
        <end position="430"/>
    </location>
</feature>
<evidence type="ECO:0000313" key="5">
    <source>
        <dbReference type="EMBL" id="EDS25765.1"/>
    </source>
</evidence>
<dbReference type="VEuPathDB" id="VectorBase:CPIJ000142"/>
<evidence type="ECO:0000256" key="1">
    <source>
        <dbReference type="ARBA" id="ARBA00022723"/>
    </source>
</evidence>
<dbReference type="GO" id="GO:0008270">
    <property type="term" value="F:zinc ion binding"/>
    <property type="evidence" value="ECO:0007669"/>
    <property type="project" value="UniProtKB-KW"/>
</dbReference>
<feature type="region of interest" description="Disordered" evidence="4">
    <location>
        <begin position="413"/>
        <end position="473"/>
    </location>
</feature>
<dbReference type="InParanoid" id="B0VZ52"/>
<dbReference type="EMBL" id="DS231813">
    <property type="protein sequence ID" value="EDS25765.1"/>
    <property type="molecule type" value="Genomic_DNA"/>
</dbReference>
<evidence type="ECO:0000256" key="3">
    <source>
        <dbReference type="ARBA" id="ARBA00022833"/>
    </source>
</evidence>
<sequence>MGCKQCQKKVSDSERIICQGFCGASFHMICAKVDIPLKDALGQRPNNAFWMCDDCAKLFMNGHFRLIAKGHDEGNSEIADAVKTMQNEITKLTSTVIAFTEKVAENSAKRPRDSETPTKVSIPSASRGKAMTTVPVLASAEQFDLWYIWLSSFPPSVTEDDIRLMVEECLSVDDDDPIAVKMLVKKGVDISTLTSITFKVGVSRDYRESSLDPSNWPEGLAFREFVDMNNRPAPSVNPMGFLRRRLDYGFSDNQADPGRSFKSDMNGSQSTDTVAPPLCCNQQHCSCRPSRPGPVFGTGNGAIHTGNSGKYLYLPDDIARPDVLPNFSPRHATTTTAIHDIDAEHADPGRSTYRAMDDSRSTDTVVPPLCCNQQHCSCHPSRPGPVFGTGNGVIQNLFSGEYSRSADIDACPDVSPSFSQQLSMTSQHGCSSDPPEVHPPAEENRARDEGKKEQRLAVNTTSSTASDARKLSL</sequence>
<dbReference type="KEGG" id="cqu:CpipJ_CPIJ000142"/>
<dbReference type="VEuPathDB" id="VectorBase:CQUJHB012376"/>
<gene>
    <name evidence="6" type="primary">6030954</name>
    <name evidence="5" type="ORF">CpipJ_CPIJ000142</name>
</gene>
<dbReference type="InterPro" id="IPR011011">
    <property type="entry name" value="Znf_FYVE_PHD"/>
</dbReference>
<feature type="compositionally biased region" description="Basic and acidic residues" evidence="4">
    <location>
        <begin position="435"/>
        <end position="455"/>
    </location>
</feature>
<keyword evidence="3" id="KW-0862">Zinc</keyword>
<dbReference type="Proteomes" id="UP000002320">
    <property type="component" value="Unassembled WGS sequence"/>
</dbReference>
<dbReference type="Gene3D" id="3.30.40.10">
    <property type="entry name" value="Zinc/RING finger domain, C3HC4 (zinc finger)"/>
    <property type="match status" value="1"/>
</dbReference>
<dbReference type="InterPro" id="IPR019786">
    <property type="entry name" value="Zinc_finger_PHD-type_CS"/>
</dbReference>
<keyword evidence="1" id="KW-0479">Metal-binding</keyword>
<keyword evidence="7" id="KW-1185">Reference proteome</keyword>
<dbReference type="AlphaFoldDB" id="B0VZ52"/>
<evidence type="ECO:0000256" key="4">
    <source>
        <dbReference type="SAM" id="MobiDB-lite"/>
    </source>
</evidence>
<dbReference type="InterPro" id="IPR013083">
    <property type="entry name" value="Znf_RING/FYVE/PHD"/>
</dbReference>
<evidence type="ECO:0000256" key="2">
    <source>
        <dbReference type="ARBA" id="ARBA00022771"/>
    </source>
</evidence>
<dbReference type="VEuPathDB" id="VectorBase:CQUJHB003921"/>
<organism>
    <name type="scientific">Culex quinquefasciatus</name>
    <name type="common">Southern house mosquito</name>
    <name type="synonym">Culex pungens</name>
    <dbReference type="NCBI Taxonomy" id="7176"/>
    <lineage>
        <taxon>Eukaryota</taxon>
        <taxon>Metazoa</taxon>
        <taxon>Ecdysozoa</taxon>
        <taxon>Arthropoda</taxon>
        <taxon>Hexapoda</taxon>
        <taxon>Insecta</taxon>
        <taxon>Pterygota</taxon>
        <taxon>Neoptera</taxon>
        <taxon>Endopterygota</taxon>
        <taxon>Diptera</taxon>
        <taxon>Nematocera</taxon>
        <taxon>Culicoidea</taxon>
        <taxon>Culicidae</taxon>
        <taxon>Culicinae</taxon>
        <taxon>Culicini</taxon>
        <taxon>Culex</taxon>
        <taxon>Culex</taxon>
    </lineage>
</organism>
<keyword evidence="2" id="KW-0863">Zinc-finger</keyword>
<dbReference type="SUPFAM" id="SSF57903">
    <property type="entry name" value="FYVE/PHD zinc finger"/>
    <property type="match status" value="1"/>
</dbReference>
<protein>
    <submittedName>
        <fullName evidence="5">C-AMP-dependent rap1 guanine-nucleotide exchange factor</fullName>
    </submittedName>
</protein>
<feature type="compositionally biased region" description="Polar residues" evidence="4">
    <location>
        <begin position="457"/>
        <end position="466"/>
    </location>
</feature>
<reference evidence="6" key="2">
    <citation type="submission" date="2020-05" db="UniProtKB">
        <authorList>
            <consortium name="EnsemblMetazoa"/>
        </authorList>
    </citation>
    <scope>IDENTIFICATION</scope>
    <source>
        <strain evidence="6">JHB</strain>
    </source>
</reference>
<dbReference type="OrthoDB" id="7754295at2759"/>
<evidence type="ECO:0000313" key="6">
    <source>
        <dbReference type="EnsemblMetazoa" id="CPIJ000142-PA"/>
    </source>
</evidence>
<name>B0VZ52_CULQU</name>
<dbReference type="eggNOG" id="ENOG502TKV5">
    <property type="taxonomic scope" value="Eukaryota"/>
</dbReference>
<reference evidence="5" key="1">
    <citation type="submission" date="2007-03" db="EMBL/GenBank/DDBJ databases">
        <title>Annotation of Culex pipiens quinquefasciatus.</title>
        <authorList>
            <consortium name="The Broad Institute Genome Sequencing Platform"/>
            <person name="Atkinson P.W."/>
            <person name="Hemingway J."/>
            <person name="Christensen B.M."/>
            <person name="Higgs S."/>
            <person name="Kodira C."/>
            <person name="Hannick L."/>
            <person name="Megy K."/>
            <person name="O'Leary S."/>
            <person name="Pearson M."/>
            <person name="Haas B.J."/>
            <person name="Mauceli E."/>
            <person name="Wortman J.R."/>
            <person name="Lee N.H."/>
            <person name="Guigo R."/>
            <person name="Stanke M."/>
            <person name="Alvarado L."/>
            <person name="Amedeo P."/>
            <person name="Antoine C.H."/>
            <person name="Arensburger P."/>
            <person name="Bidwell S.L."/>
            <person name="Crawford M."/>
            <person name="Camaro F."/>
            <person name="Devon K."/>
            <person name="Engels R."/>
            <person name="Hammond M."/>
            <person name="Howarth C."/>
            <person name="Koehrsen M."/>
            <person name="Lawson D."/>
            <person name="Montgomery P."/>
            <person name="Nene V."/>
            <person name="Nusbaum C."/>
            <person name="Puiu D."/>
            <person name="Romero-Severson J."/>
            <person name="Severson D.W."/>
            <person name="Shumway M."/>
            <person name="Sisk P."/>
            <person name="Stolte C."/>
            <person name="Zeng Q."/>
            <person name="Eisenstadt E."/>
            <person name="Fraser-Liggett C."/>
            <person name="Strausberg R."/>
            <person name="Galagan J."/>
            <person name="Birren B."/>
            <person name="Collins F.H."/>
        </authorList>
    </citation>
    <scope>NUCLEOTIDE SEQUENCE [LARGE SCALE GENOMIC DNA]</scope>
    <source>
        <strain evidence="5">JHB</strain>
    </source>
</reference>
<dbReference type="EnsemblMetazoa" id="CPIJ000142-RA">
    <property type="protein sequence ID" value="CPIJ000142-PA"/>
    <property type="gene ID" value="CPIJ000142"/>
</dbReference>